<dbReference type="HOGENOM" id="CLU_647547_0_0_1"/>
<evidence type="ECO:0000256" key="2">
    <source>
        <dbReference type="SAM" id="Phobius"/>
    </source>
</evidence>
<protein>
    <submittedName>
        <fullName evidence="3">Uncharacterized protein</fullName>
    </submittedName>
</protein>
<feature type="compositionally biased region" description="Polar residues" evidence="1">
    <location>
        <begin position="14"/>
        <end position="56"/>
    </location>
</feature>
<proteinExistence type="predicted"/>
<reference evidence="3 4" key="1">
    <citation type="submission" date="2014-04" db="EMBL/GenBank/DDBJ databases">
        <authorList>
            <consortium name="DOE Joint Genome Institute"/>
            <person name="Kuo A."/>
            <person name="Kohler A."/>
            <person name="Jargeat P."/>
            <person name="Nagy L.G."/>
            <person name="Floudas D."/>
            <person name="Copeland A."/>
            <person name="Barry K.W."/>
            <person name="Cichocki N."/>
            <person name="Veneault-Fourrey C."/>
            <person name="LaButti K."/>
            <person name="Lindquist E.A."/>
            <person name="Lipzen A."/>
            <person name="Lundell T."/>
            <person name="Morin E."/>
            <person name="Murat C."/>
            <person name="Sun H."/>
            <person name="Tunlid A."/>
            <person name="Henrissat B."/>
            <person name="Grigoriev I.V."/>
            <person name="Hibbett D.S."/>
            <person name="Martin F."/>
            <person name="Nordberg H.P."/>
            <person name="Cantor M.N."/>
            <person name="Hua S.X."/>
        </authorList>
    </citation>
    <scope>NUCLEOTIDE SEQUENCE [LARGE SCALE GENOMIC DNA]</scope>
    <source>
        <strain evidence="3 4">Ve08.2h10</strain>
    </source>
</reference>
<feature type="compositionally biased region" description="Basic and acidic residues" evidence="1">
    <location>
        <begin position="344"/>
        <end position="361"/>
    </location>
</feature>
<feature type="region of interest" description="Disordered" evidence="1">
    <location>
        <begin position="329"/>
        <end position="364"/>
    </location>
</feature>
<feature type="compositionally biased region" description="Low complexity" evidence="1">
    <location>
        <begin position="58"/>
        <end position="160"/>
    </location>
</feature>
<gene>
    <name evidence="3" type="ORF">PAXRUDRAFT_835101</name>
</gene>
<keyword evidence="2" id="KW-0812">Transmembrane</keyword>
<feature type="region of interest" description="Disordered" evidence="1">
    <location>
        <begin position="282"/>
        <end position="308"/>
    </location>
</feature>
<accession>A0A0D0C1N8</accession>
<evidence type="ECO:0000313" key="4">
    <source>
        <dbReference type="Proteomes" id="UP000054538"/>
    </source>
</evidence>
<feature type="region of interest" description="Disordered" evidence="1">
    <location>
        <begin position="1"/>
        <end position="160"/>
    </location>
</feature>
<dbReference type="InParanoid" id="A0A0D0C1N8"/>
<dbReference type="EMBL" id="KN827122">
    <property type="protein sequence ID" value="KIK77132.1"/>
    <property type="molecule type" value="Genomic_DNA"/>
</dbReference>
<name>A0A0D0C1N8_9AGAM</name>
<feature type="transmembrane region" description="Helical" evidence="2">
    <location>
        <begin position="194"/>
        <end position="217"/>
    </location>
</feature>
<keyword evidence="2" id="KW-0472">Membrane</keyword>
<evidence type="ECO:0000313" key="3">
    <source>
        <dbReference type="EMBL" id="KIK77132.1"/>
    </source>
</evidence>
<organism evidence="3 4">
    <name type="scientific">Paxillus rubicundulus Ve08.2h10</name>
    <dbReference type="NCBI Taxonomy" id="930991"/>
    <lineage>
        <taxon>Eukaryota</taxon>
        <taxon>Fungi</taxon>
        <taxon>Dikarya</taxon>
        <taxon>Basidiomycota</taxon>
        <taxon>Agaricomycotina</taxon>
        <taxon>Agaricomycetes</taxon>
        <taxon>Agaricomycetidae</taxon>
        <taxon>Boletales</taxon>
        <taxon>Paxilineae</taxon>
        <taxon>Paxillaceae</taxon>
        <taxon>Paxillus</taxon>
    </lineage>
</organism>
<sequence>MLSRPSNKLLPRQSGVSVTGSIATPTNSPQSSDTVSSQNAASADPTSLADTSTPLDLSTGVPSQLLSSSSVSSASSSTSPVFTTTTPPTTTSVSQPQSTTQQRSSSAPTSSSESPTSSHPSTSAPGTTSSNTPATTSPPQTTSHPPGSTSPSGTPTTITSTYITNINGSQVATQTIIPTTIPSIHSNTSSNRTLTIAGSAAGAAVLLIAILSIAFCARRKRFKRLKFLDAITSRRKQARSRATLLAGEDLDDVGLAQRPPGRYSDYETPWDVSQRSRAVVSRSSETGSVFREDVWPPPSESSRLTDPLAQSMSIDLQRIVDDVMGPSTEAAHFSQHSISSSRRGSADEYDGGRGELGEHSRTWSNGSQVALLGAAGLDSPAGASSTAPVRSSPLAQVGTKLGSEAHKDP</sequence>
<feature type="compositionally biased region" description="Low complexity" evidence="1">
    <location>
        <begin position="334"/>
        <end position="343"/>
    </location>
</feature>
<keyword evidence="2" id="KW-1133">Transmembrane helix</keyword>
<keyword evidence="4" id="KW-1185">Reference proteome</keyword>
<dbReference type="Proteomes" id="UP000054538">
    <property type="component" value="Unassembled WGS sequence"/>
</dbReference>
<feature type="region of interest" description="Disordered" evidence="1">
    <location>
        <begin position="377"/>
        <end position="409"/>
    </location>
</feature>
<dbReference type="OrthoDB" id="3194625at2759"/>
<dbReference type="AlphaFoldDB" id="A0A0D0C1N8"/>
<dbReference type="STRING" id="930991.A0A0D0C1N8"/>
<evidence type="ECO:0000256" key="1">
    <source>
        <dbReference type="SAM" id="MobiDB-lite"/>
    </source>
</evidence>
<reference evidence="4" key="2">
    <citation type="submission" date="2015-01" db="EMBL/GenBank/DDBJ databases">
        <title>Evolutionary Origins and Diversification of the Mycorrhizal Mutualists.</title>
        <authorList>
            <consortium name="DOE Joint Genome Institute"/>
            <consortium name="Mycorrhizal Genomics Consortium"/>
            <person name="Kohler A."/>
            <person name="Kuo A."/>
            <person name="Nagy L.G."/>
            <person name="Floudas D."/>
            <person name="Copeland A."/>
            <person name="Barry K.W."/>
            <person name="Cichocki N."/>
            <person name="Veneault-Fourrey C."/>
            <person name="LaButti K."/>
            <person name="Lindquist E.A."/>
            <person name="Lipzen A."/>
            <person name="Lundell T."/>
            <person name="Morin E."/>
            <person name="Murat C."/>
            <person name="Riley R."/>
            <person name="Ohm R."/>
            <person name="Sun H."/>
            <person name="Tunlid A."/>
            <person name="Henrissat B."/>
            <person name="Grigoriev I.V."/>
            <person name="Hibbett D.S."/>
            <person name="Martin F."/>
        </authorList>
    </citation>
    <scope>NUCLEOTIDE SEQUENCE [LARGE SCALE GENOMIC DNA]</scope>
    <source>
        <strain evidence="4">Ve08.2h10</strain>
    </source>
</reference>